<dbReference type="EMBL" id="GHES01022784">
    <property type="protein sequence ID" value="MPA53343.1"/>
    <property type="molecule type" value="Transcribed_RNA"/>
</dbReference>
<proteinExistence type="predicted"/>
<sequence>MFQYSMVLFWCNNMEEDLWLSRSLFVLGGQLLVCTEDFMQFGPLSEDASSSPYFLLDSCCSIIDVSEMVIEPGEILCVTLAIACTTSEFCPSDKADKVKEDASLTKEKPASGPMTWKLKWFSEDSLFKFATLLKAIHGGRTTSPLLVRCIS</sequence>
<dbReference type="AlphaFoldDB" id="A0A5B7AE67"/>
<name>A0A5B7AE67_DAVIN</name>
<organism evidence="1">
    <name type="scientific">Davidia involucrata</name>
    <name type="common">Dove tree</name>
    <dbReference type="NCBI Taxonomy" id="16924"/>
    <lineage>
        <taxon>Eukaryota</taxon>
        <taxon>Viridiplantae</taxon>
        <taxon>Streptophyta</taxon>
        <taxon>Embryophyta</taxon>
        <taxon>Tracheophyta</taxon>
        <taxon>Spermatophyta</taxon>
        <taxon>Magnoliopsida</taxon>
        <taxon>eudicotyledons</taxon>
        <taxon>Gunneridae</taxon>
        <taxon>Pentapetalae</taxon>
        <taxon>asterids</taxon>
        <taxon>Cornales</taxon>
        <taxon>Nyssaceae</taxon>
        <taxon>Davidia</taxon>
    </lineage>
</organism>
<protein>
    <submittedName>
        <fullName evidence="1">Uncharacterized protein</fullName>
    </submittedName>
</protein>
<reference evidence="1" key="1">
    <citation type="submission" date="2019-08" db="EMBL/GenBank/DDBJ databases">
        <title>Reference gene set and small RNA set construction with multiple tissues from Davidia involucrata Baill.</title>
        <authorList>
            <person name="Yang H."/>
            <person name="Zhou C."/>
            <person name="Li G."/>
            <person name="Wang J."/>
            <person name="Gao P."/>
            <person name="Wang M."/>
            <person name="Wang R."/>
            <person name="Zhao Y."/>
        </authorList>
    </citation>
    <scope>NUCLEOTIDE SEQUENCE</scope>
    <source>
        <tissue evidence="1">Mixed with DoveR01_LX</tissue>
    </source>
</reference>
<gene>
    <name evidence="1" type="ORF">Din_022784</name>
</gene>
<accession>A0A5B7AE67</accession>
<evidence type="ECO:0000313" key="1">
    <source>
        <dbReference type="EMBL" id="MPA53343.1"/>
    </source>
</evidence>